<dbReference type="EMBL" id="JAHRIP010028243">
    <property type="protein sequence ID" value="MEQ2290184.1"/>
    <property type="molecule type" value="Genomic_DNA"/>
</dbReference>
<dbReference type="InterPro" id="IPR046371">
    <property type="entry name" value="Bcl-2_BH1-3"/>
</dbReference>
<sequence length="628" mass="66840">METSTSGASVSAAVPPGFRYETKYVVLNYLGMLPVRRSQTPAADQGDAQNGQERSRRMKEQIEEELKHLEEEMSASFSSTGFDHHQSLVFCPPNPESCVEDCLAAIGDRVAQELGPDLSAALTTLLAGPLDYQKFQSTAQDLAKHTQAGWSKVLVPLVLLQALQSEGRPLTTLLQLGLRCLEEDEAPFIIQQGGWGKVLGLVLVEELAEPLAEDSNDIYILSEEQQPDHLSPPSADHSEQSSWQTESLAVSLASHESWAQVGVMDPEDVKLLDSSEGVALAEERSENNSSNSDIVHVEREEAELLEEGGDGVGIDESMMSVLGTESDLAALRAEFGDQPPAAPASAGPGSSPPASLMSLEEPVVIETPTSLSAEPSHISEQELLPPSPEPVALLQTEPEPGLGAPLPVPAVEPDPEPESTAATAPVPVEVETSSQAKEILTAPAEPETAPEPASKPKQDTEPATVLQQLEPETVAELDSTETTPPASESPAVEAPISSSEAPALEAPVAPSESPVAPDEASAEGVPEQPEPAEEFPVLLYGGSISKAESSPHRLAGSHGGSVLPAANTPVWFLSGFLAALSRRSSLQPQIYCWDLRLDFLSLICCFLLSDLLFYSPVKLHENDCREKN</sequence>
<evidence type="ECO:0000256" key="2">
    <source>
        <dbReference type="SAM" id="MobiDB-lite"/>
    </source>
</evidence>
<feature type="region of interest" description="Disordered" evidence="2">
    <location>
        <begin position="226"/>
        <end position="246"/>
    </location>
</feature>
<protein>
    <recommendedName>
        <fullName evidence="3">Bcl-2 Bcl-2 homology region 1-3 domain-containing protein</fullName>
    </recommendedName>
</protein>
<feature type="compositionally biased region" description="Low complexity" evidence="2">
    <location>
        <begin position="484"/>
        <end position="517"/>
    </location>
</feature>
<gene>
    <name evidence="4" type="ORF">AMECASPLE_000933</name>
</gene>
<feature type="compositionally biased region" description="Polar residues" evidence="2">
    <location>
        <begin position="39"/>
        <end position="52"/>
    </location>
</feature>
<dbReference type="PANTHER" id="PTHR15758:SF2">
    <property type="entry name" value="BCL-2-LIKE PROTEIN 13"/>
    <property type="match status" value="1"/>
</dbReference>
<evidence type="ECO:0000313" key="4">
    <source>
        <dbReference type="EMBL" id="MEQ2290184.1"/>
    </source>
</evidence>
<evidence type="ECO:0000259" key="3">
    <source>
        <dbReference type="Pfam" id="PF00452"/>
    </source>
</evidence>
<evidence type="ECO:0000313" key="5">
    <source>
        <dbReference type="Proteomes" id="UP001469553"/>
    </source>
</evidence>
<proteinExistence type="inferred from homology"/>
<evidence type="ECO:0000256" key="1">
    <source>
        <dbReference type="ARBA" id="ARBA00009458"/>
    </source>
</evidence>
<dbReference type="Proteomes" id="UP001469553">
    <property type="component" value="Unassembled WGS sequence"/>
</dbReference>
<dbReference type="PANTHER" id="PTHR15758">
    <property type="entry name" value="BCL-2-LIKE PROTEIN 13"/>
    <property type="match status" value="1"/>
</dbReference>
<keyword evidence="5" id="KW-1185">Reference proteome</keyword>
<accession>A0ABV0Y8R7</accession>
<comment type="similarity">
    <text evidence="1">Belongs to the Bcl-2 family.</text>
</comment>
<dbReference type="InterPro" id="IPR036834">
    <property type="entry name" value="Bcl-2-like_sf"/>
</dbReference>
<dbReference type="Gene3D" id="1.10.437.10">
    <property type="entry name" value="Blc2-like"/>
    <property type="match status" value="1"/>
</dbReference>
<organism evidence="4 5">
    <name type="scientific">Ameca splendens</name>
    <dbReference type="NCBI Taxonomy" id="208324"/>
    <lineage>
        <taxon>Eukaryota</taxon>
        <taxon>Metazoa</taxon>
        <taxon>Chordata</taxon>
        <taxon>Craniata</taxon>
        <taxon>Vertebrata</taxon>
        <taxon>Euteleostomi</taxon>
        <taxon>Actinopterygii</taxon>
        <taxon>Neopterygii</taxon>
        <taxon>Teleostei</taxon>
        <taxon>Neoteleostei</taxon>
        <taxon>Acanthomorphata</taxon>
        <taxon>Ovalentaria</taxon>
        <taxon>Atherinomorphae</taxon>
        <taxon>Cyprinodontiformes</taxon>
        <taxon>Goodeidae</taxon>
        <taxon>Ameca</taxon>
    </lineage>
</organism>
<feature type="compositionally biased region" description="Low complexity" evidence="2">
    <location>
        <begin position="441"/>
        <end position="452"/>
    </location>
</feature>
<feature type="region of interest" description="Disordered" evidence="2">
    <location>
        <begin position="369"/>
        <end position="530"/>
    </location>
</feature>
<feature type="compositionally biased region" description="Low complexity" evidence="2">
    <location>
        <begin position="343"/>
        <end position="355"/>
    </location>
</feature>
<dbReference type="InterPro" id="IPR042398">
    <property type="entry name" value="BCL2L13"/>
</dbReference>
<feature type="domain" description="Bcl-2 Bcl-2 homology region 1-3" evidence="3">
    <location>
        <begin position="103"/>
        <end position="195"/>
    </location>
</feature>
<dbReference type="Pfam" id="PF00452">
    <property type="entry name" value="Bcl-2"/>
    <property type="match status" value="1"/>
</dbReference>
<reference evidence="4 5" key="1">
    <citation type="submission" date="2021-06" db="EMBL/GenBank/DDBJ databases">
        <authorList>
            <person name="Palmer J.M."/>
        </authorList>
    </citation>
    <scope>NUCLEOTIDE SEQUENCE [LARGE SCALE GENOMIC DNA]</scope>
    <source>
        <strain evidence="4 5">AS_MEX2019</strain>
        <tissue evidence="4">Muscle</tissue>
    </source>
</reference>
<name>A0ABV0Y8R7_9TELE</name>
<feature type="region of interest" description="Disordered" evidence="2">
    <location>
        <begin position="39"/>
        <end position="58"/>
    </location>
</feature>
<dbReference type="SUPFAM" id="SSF56854">
    <property type="entry name" value="Bcl-2 inhibitors of programmed cell death"/>
    <property type="match status" value="1"/>
</dbReference>
<feature type="region of interest" description="Disordered" evidence="2">
    <location>
        <begin position="337"/>
        <end position="356"/>
    </location>
</feature>
<comment type="caution">
    <text evidence="4">The sequence shown here is derived from an EMBL/GenBank/DDBJ whole genome shotgun (WGS) entry which is preliminary data.</text>
</comment>